<evidence type="ECO:0000256" key="7">
    <source>
        <dbReference type="SAM" id="Coils"/>
    </source>
</evidence>
<feature type="domain" description="Methyl-accepting transducer" evidence="9">
    <location>
        <begin position="213"/>
        <end position="463"/>
    </location>
</feature>
<dbReference type="PANTHER" id="PTHR32089:SF119">
    <property type="entry name" value="METHYL-ACCEPTING CHEMOTAXIS PROTEIN CTPL"/>
    <property type="match status" value="1"/>
</dbReference>
<feature type="transmembrane region" description="Helical" evidence="8">
    <location>
        <begin position="151"/>
        <end position="172"/>
    </location>
</feature>
<dbReference type="InterPro" id="IPR004089">
    <property type="entry name" value="MCPsignal_dom"/>
</dbReference>
<keyword evidence="4 8" id="KW-0472">Membrane</keyword>
<feature type="transmembrane region" description="Helical" evidence="8">
    <location>
        <begin position="70"/>
        <end position="87"/>
    </location>
</feature>
<sequence length="492" mass="53241">MTQTELQQADLNHRNRIAFIALTASSFISVASVIVLDLVKGSGKWVMLAFAVVLIATLAFMYFRKVGATWFPYVSICGSAATTIYLMLSQETITNFFSVYYLLAISVIYMRWKPVILGLVLGLFTNLYVYIAQGDKIKLDGLSADVGMAVFIYFGLVAALMIALVSAGNYFARQTETMRAQSEALTKQQSEQKEQLLAHAELLAVNLRQITDASEANQASFREMAVAFQEIAAGANTQAISTSDISRLVQETHERLQHMNDSLELLETQSENANGSASSGGEKMDELYTTIKHFQESIGEMSGQMASLDGVIREVTAFTESITRIASETNLLALNASIEAARAGESGRGFAVVAGEVRKLAELSAGTADAISEQLEEMKAQADRSRSLMHGIGAQMDSSNRITTDTRQSFAAVRATVEQLAASLSQYRQSVSVIRDASLSIESATENVASVSQESSATLEQLSATIASLSEQNEITLKKIKETSGSLQTIVG</sequence>
<evidence type="ECO:0000256" key="8">
    <source>
        <dbReference type="SAM" id="Phobius"/>
    </source>
</evidence>
<dbReference type="PROSITE" id="PS50111">
    <property type="entry name" value="CHEMOTAXIS_TRANSDUC_2"/>
    <property type="match status" value="1"/>
</dbReference>
<protein>
    <recommendedName>
        <fullName evidence="9">Methyl-accepting transducer domain-containing protein</fullName>
    </recommendedName>
</protein>
<feature type="transmembrane region" description="Helical" evidence="8">
    <location>
        <begin position="45"/>
        <end position="63"/>
    </location>
</feature>
<dbReference type="KEGG" id="prz:GZH47_15685"/>
<organism evidence="10 11">
    <name type="scientific">Paenibacillus rhizovicinus</name>
    <dbReference type="NCBI Taxonomy" id="2704463"/>
    <lineage>
        <taxon>Bacteria</taxon>
        <taxon>Bacillati</taxon>
        <taxon>Bacillota</taxon>
        <taxon>Bacilli</taxon>
        <taxon>Bacillales</taxon>
        <taxon>Paenibacillaceae</taxon>
        <taxon>Paenibacillus</taxon>
    </lineage>
</organism>
<evidence type="ECO:0000313" key="10">
    <source>
        <dbReference type="EMBL" id="QHW32108.1"/>
    </source>
</evidence>
<evidence type="ECO:0000256" key="6">
    <source>
        <dbReference type="PROSITE-ProRule" id="PRU00284"/>
    </source>
</evidence>
<feature type="transmembrane region" description="Helical" evidence="8">
    <location>
        <begin position="115"/>
        <end position="131"/>
    </location>
</feature>
<feature type="transmembrane region" description="Helical" evidence="8">
    <location>
        <begin position="93"/>
        <end position="110"/>
    </location>
</feature>
<dbReference type="RefSeq" id="WP_162640912.1">
    <property type="nucleotide sequence ID" value="NZ_CP048286.1"/>
</dbReference>
<evidence type="ECO:0000256" key="2">
    <source>
        <dbReference type="ARBA" id="ARBA00022692"/>
    </source>
</evidence>
<keyword evidence="2 8" id="KW-0812">Transmembrane</keyword>
<evidence type="ECO:0000313" key="11">
    <source>
        <dbReference type="Proteomes" id="UP000479114"/>
    </source>
</evidence>
<keyword evidence="3 8" id="KW-1133">Transmembrane helix</keyword>
<feature type="transmembrane region" description="Helical" evidence="8">
    <location>
        <begin position="17"/>
        <end position="39"/>
    </location>
</feature>
<evidence type="ECO:0000256" key="4">
    <source>
        <dbReference type="ARBA" id="ARBA00023136"/>
    </source>
</evidence>
<dbReference type="GO" id="GO:0007165">
    <property type="term" value="P:signal transduction"/>
    <property type="evidence" value="ECO:0007669"/>
    <property type="project" value="UniProtKB-KW"/>
</dbReference>
<keyword evidence="5 6" id="KW-0807">Transducer</keyword>
<dbReference type="Proteomes" id="UP000479114">
    <property type="component" value="Chromosome"/>
</dbReference>
<evidence type="ECO:0000256" key="5">
    <source>
        <dbReference type="ARBA" id="ARBA00023224"/>
    </source>
</evidence>
<dbReference type="SMART" id="SM00283">
    <property type="entry name" value="MA"/>
    <property type="match status" value="1"/>
</dbReference>
<dbReference type="GO" id="GO:0016020">
    <property type="term" value="C:membrane"/>
    <property type="evidence" value="ECO:0007669"/>
    <property type="project" value="UniProtKB-SubCell"/>
</dbReference>
<gene>
    <name evidence="10" type="ORF">GZH47_15685</name>
</gene>
<dbReference type="SUPFAM" id="SSF58104">
    <property type="entry name" value="Methyl-accepting chemotaxis protein (MCP) signaling domain"/>
    <property type="match status" value="1"/>
</dbReference>
<dbReference type="Gene3D" id="1.10.287.950">
    <property type="entry name" value="Methyl-accepting chemotaxis protein"/>
    <property type="match status" value="1"/>
</dbReference>
<evidence type="ECO:0000256" key="1">
    <source>
        <dbReference type="ARBA" id="ARBA00004141"/>
    </source>
</evidence>
<proteinExistence type="predicted"/>
<keyword evidence="11" id="KW-1185">Reference proteome</keyword>
<dbReference type="AlphaFoldDB" id="A0A6C0P0V9"/>
<reference evidence="10 11" key="1">
    <citation type="submission" date="2020-02" db="EMBL/GenBank/DDBJ databases">
        <title>Paenibacillus sp. nov., isolated from rhizosphere soil of tomato.</title>
        <authorList>
            <person name="Weon H.-Y."/>
            <person name="Lee S.A."/>
        </authorList>
    </citation>
    <scope>NUCLEOTIDE SEQUENCE [LARGE SCALE GENOMIC DNA]</scope>
    <source>
        <strain evidence="10 11">14171R-81</strain>
    </source>
</reference>
<evidence type="ECO:0000256" key="3">
    <source>
        <dbReference type="ARBA" id="ARBA00022989"/>
    </source>
</evidence>
<name>A0A6C0P0V9_9BACL</name>
<dbReference type="Pfam" id="PF00015">
    <property type="entry name" value="MCPsignal"/>
    <property type="match status" value="1"/>
</dbReference>
<feature type="coiled-coil region" evidence="7">
    <location>
        <begin position="452"/>
        <end position="479"/>
    </location>
</feature>
<dbReference type="PANTHER" id="PTHR32089">
    <property type="entry name" value="METHYL-ACCEPTING CHEMOTAXIS PROTEIN MCPB"/>
    <property type="match status" value="1"/>
</dbReference>
<accession>A0A6C0P0V9</accession>
<dbReference type="EMBL" id="CP048286">
    <property type="protein sequence ID" value="QHW32108.1"/>
    <property type="molecule type" value="Genomic_DNA"/>
</dbReference>
<evidence type="ECO:0000259" key="9">
    <source>
        <dbReference type="PROSITE" id="PS50111"/>
    </source>
</evidence>
<keyword evidence="7" id="KW-0175">Coiled coil</keyword>
<comment type="subcellular location">
    <subcellularLocation>
        <location evidence="1">Membrane</location>
        <topology evidence="1">Multi-pass membrane protein</topology>
    </subcellularLocation>
</comment>